<comment type="caution">
    <text evidence="2">The sequence shown here is derived from an EMBL/GenBank/DDBJ whole genome shotgun (WGS) entry which is preliminary data.</text>
</comment>
<proteinExistence type="predicted"/>
<evidence type="ECO:0000313" key="2">
    <source>
        <dbReference type="EMBL" id="CAL1292769.1"/>
    </source>
</evidence>
<keyword evidence="1" id="KW-0560">Oxidoreductase</keyword>
<dbReference type="Gene3D" id="1.10.640.10">
    <property type="entry name" value="Haem peroxidase domain superfamily, animal type"/>
    <property type="match status" value="1"/>
</dbReference>
<dbReference type="PROSITE" id="PS50292">
    <property type="entry name" value="PEROXIDASE_3"/>
    <property type="match status" value="1"/>
</dbReference>
<accession>A0AAV2BAV7</accession>
<dbReference type="AlphaFoldDB" id="A0AAV2BAV7"/>
<name>A0AAV2BAV7_9ARAC</name>
<dbReference type="InterPro" id="IPR037120">
    <property type="entry name" value="Haem_peroxidase_sf_animal"/>
</dbReference>
<dbReference type="InterPro" id="IPR010255">
    <property type="entry name" value="Haem_peroxidase_sf"/>
</dbReference>
<organism evidence="2 3">
    <name type="scientific">Larinioides sclopetarius</name>
    <dbReference type="NCBI Taxonomy" id="280406"/>
    <lineage>
        <taxon>Eukaryota</taxon>
        <taxon>Metazoa</taxon>
        <taxon>Ecdysozoa</taxon>
        <taxon>Arthropoda</taxon>
        <taxon>Chelicerata</taxon>
        <taxon>Arachnida</taxon>
        <taxon>Araneae</taxon>
        <taxon>Araneomorphae</taxon>
        <taxon>Entelegynae</taxon>
        <taxon>Araneoidea</taxon>
        <taxon>Araneidae</taxon>
        <taxon>Larinioides</taxon>
    </lineage>
</organism>
<dbReference type="PANTHER" id="PTHR11475">
    <property type="entry name" value="OXIDASE/PEROXIDASE"/>
    <property type="match status" value="1"/>
</dbReference>
<evidence type="ECO:0000313" key="3">
    <source>
        <dbReference type="Proteomes" id="UP001497382"/>
    </source>
</evidence>
<dbReference type="PANTHER" id="PTHR11475:SF143">
    <property type="entry name" value="PUTATIVE-RELATED"/>
    <property type="match status" value="1"/>
</dbReference>
<protein>
    <recommendedName>
        <fullName evidence="4">Peroxidase</fullName>
    </recommendedName>
</protein>
<dbReference type="SUPFAM" id="SSF48113">
    <property type="entry name" value="Heme-dependent peroxidases"/>
    <property type="match status" value="1"/>
</dbReference>
<gene>
    <name evidence="2" type="ORF">LARSCL_LOCUS17835</name>
</gene>
<dbReference type="Pfam" id="PF03098">
    <property type="entry name" value="An_peroxidase"/>
    <property type="match status" value="1"/>
</dbReference>
<dbReference type="GO" id="GO:0006979">
    <property type="term" value="P:response to oxidative stress"/>
    <property type="evidence" value="ECO:0007669"/>
    <property type="project" value="InterPro"/>
</dbReference>
<sequence length="111" mass="12389">GFRQSVLGGPLPPPRDLSVNVHHHLNRPSNYVNHLYMFFGQLLDHDISQSPTSTTVDNQAIQCCPPSNNSHPQCAPISITQNDYFYSQFGTTCMNFVRSAVCPTCRLGPRQ</sequence>
<evidence type="ECO:0000256" key="1">
    <source>
        <dbReference type="ARBA" id="ARBA00022559"/>
    </source>
</evidence>
<dbReference type="GO" id="GO:0004601">
    <property type="term" value="F:peroxidase activity"/>
    <property type="evidence" value="ECO:0007669"/>
    <property type="project" value="UniProtKB-KW"/>
</dbReference>
<feature type="non-terminal residue" evidence="2">
    <location>
        <position position="111"/>
    </location>
</feature>
<feature type="non-terminal residue" evidence="2">
    <location>
        <position position="1"/>
    </location>
</feature>
<dbReference type="GO" id="GO:0020037">
    <property type="term" value="F:heme binding"/>
    <property type="evidence" value="ECO:0007669"/>
    <property type="project" value="InterPro"/>
</dbReference>
<keyword evidence="1" id="KW-0575">Peroxidase</keyword>
<dbReference type="EMBL" id="CAXIEN010000312">
    <property type="protein sequence ID" value="CAL1292769.1"/>
    <property type="molecule type" value="Genomic_DNA"/>
</dbReference>
<evidence type="ECO:0008006" key="4">
    <source>
        <dbReference type="Google" id="ProtNLM"/>
    </source>
</evidence>
<reference evidence="2 3" key="1">
    <citation type="submission" date="2024-04" db="EMBL/GenBank/DDBJ databases">
        <authorList>
            <person name="Rising A."/>
            <person name="Reimegard J."/>
            <person name="Sonavane S."/>
            <person name="Akerstrom W."/>
            <person name="Nylinder S."/>
            <person name="Hedman E."/>
            <person name="Kallberg Y."/>
        </authorList>
    </citation>
    <scope>NUCLEOTIDE SEQUENCE [LARGE SCALE GENOMIC DNA]</scope>
</reference>
<keyword evidence="3" id="KW-1185">Reference proteome</keyword>
<dbReference type="InterPro" id="IPR019791">
    <property type="entry name" value="Haem_peroxidase_animal"/>
</dbReference>
<dbReference type="Proteomes" id="UP001497382">
    <property type="component" value="Unassembled WGS sequence"/>
</dbReference>